<name>A0AC60QTE4_IXOPE</name>
<proteinExistence type="predicted"/>
<dbReference type="EMBL" id="JABSTQ010004100">
    <property type="protein sequence ID" value="KAG0442934.1"/>
    <property type="molecule type" value="Genomic_DNA"/>
</dbReference>
<sequence>MIDESTDISSCRHLCVVTRVFEGDRILDAFFDIVPVEDASAGGLYKALIGAFEKAGVPYKDNMVGFAADIEDLLKEVYNYFNVSPKRADMFKSSRASSI</sequence>
<reference evidence="1 2" key="1">
    <citation type="journal article" date="2020" name="Cell">
        <title>Large-Scale Comparative Analyses of Tick Genomes Elucidate Their Genetic Diversity and Vector Capacities.</title>
        <authorList>
            <consortium name="Tick Genome and Microbiome Consortium (TIGMIC)"/>
            <person name="Jia N."/>
            <person name="Wang J."/>
            <person name="Shi W."/>
            <person name="Du L."/>
            <person name="Sun Y."/>
            <person name="Zhan W."/>
            <person name="Jiang J.F."/>
            <person name="Wang Q."/>
            <person name="Zhang B."/>
            <person name="Ji P."/>
            <person name="Bell-Sakyi L."/>
            <person name="Cui X.M."/>
            <person name="Yuan T.T."/>
            <person name="Jiang B.G."/>
            <person name="Yang W.F."/>
            <person name="Lam T.T."/>
            <person name="Chang Q.C."/>
            <person name="Ding S.J."/>
            <person name="Wang X.J."/>
            <person name="Zhu J.G."/>
            <person name="Ruan X.D."/>
            <person name="Zhao L."/>
            <person name="Wei J.T."/>
            <person name="Ye R.Z."/>
            <person name="Que T.C."/>
            <person name="Du C.H."/>
            <person name="Zhou Y.H."/>
            <person name="Cheng J.X."/>
            <person name="Dai P.F."/>
            <person name="Guo W.B."/>
            <person name="Han X.H."/>
            <person name="Huang E.J."/>
            <person name="Li L.F."/>
            <person name="Wei W."/>
            <person name="Gao Y.C."/>
            <person name="Liu J.Z."/>
            <person name="Shao H.Z."/>
            <person name="Wang X."/>
            <person name="Wang C.C."/>
            <person name="Yang T.C."/>
            <person name="Huo Q.B."/>
            <person name="Li W."/>
            <person name="Chen H.Y."/>
            <person name="Chen S.E."/>
            <person name="Zhou L.G."/>
            <person name="Ni X.B."/>
            <person name="Tian J.H."/>
            <person name="Sheng Y."/>
            <person name="Liu T."/>
            <person name="Pan Y.S."/>
            <person name="Xia L.Y."/>
            <person name="Li J."/>
            <person name="Zhao F."/>
            <person name="Cao W.C."/>
        </authorList>
    </citation>
    <scope>NUCLEOTIDE SEQUENCE [LARGE SCALE GENOMIC DNA]</scope>
    <source>
        <strain evidence="1">Iper-2018</strain>
    </source>
</reference>
<protein>
    <submittedName>
        <fullName evidence="1">Uncharacterized protein</fullName>
    </submittedName>
</protein>
<accession>A0AC60QTE4</accession>
<gene>
    <name evidence="1" type="ORF">HPB47_015471</name>
</gene>
<comment type="caution">
    <text evidence="1">The sequence shown here is derived from an EMBL/GenBank/DDBJ whole genome shotgun (WGS) entry which is preliminary data.</text>
</comment>
<evidence type="ECO:0000313" key="1">
    <source>
        <dbReference type="EMBL" id="KAG0442934.1"/>
    </source>
</evidence>
<dbReference type="Proteomes" id="UP000805193">
    <property type="component" value="Unassembled WGS sequence"/>
</dbReference>
<evidence type="ECO:0000313" key="2">
    <source>
        <dbReference type="Proteomes" id="UP000805193"/>
    </source>
</evidence>
<keyword evidence="2" id="KW-1185">Reference proteome</keyword>
<organism evidence="1 2">
    <name type="scientific">Ixodes persulcatus</name>
    <name type="common">Taiga tick</name>
    <dbReference type="NCBI Taxonomy" id="34615"/>
    <lineage>
        <taxon>Eukaryota</taxon>
        <taxon>Metazoa</taxon>
        <taxon>Ecdysozoa</taxon>
        <taxon>Arthropoda</taxon>
        <taxon>Chelicerata</taxon>
        <taxon>Arachnida</taxon>
        <taxon>Acari</taxon>
        <taxon>Parasitiformes</taxon>
        <taxon>Ixodida</taxon>
        <taxon>Ixodoidea</taxon>
        <taxon>Ixodidae</taxon>
        <taxon>Ixodinae</taxon>
        <taxon>Ixodes</taxon>
    </lineage>
</organism>